<reference evidence="2 3" key="1">
    <citation type="submission" date="2024-02" db="EMBL/GenBank/DDBJ databases">
        <authorList>
            <person name="Chen Y."/>
            <person name="Shah S."/>
            <person name="Dougan E. K."/>
            <person name="Thang M."/>
            <person name="Chan C."/>
        </authorList>
    </citation>
    <scope>NUCLEOTIDE SEQUENCE [LARGE SCALE GENOMIC DNA]</scope>
</reference>
<evidence type="ECO:0000313" key="3">
    <source>
        <dbReference type="Proteomes" id="UP001642484"/>
    </source>
</evidence>
<organism evidence="2 3">
    <name type="scientific">Durusdinium trenchii</name>
    <dbReference type="NCBI Taxonomy" id="1381693"/>
    <lineage>
        <taxon>Eukaryota</taxon>
        <taxon>Sar</taxon>
        <taxon>Alveolata</taxon>
        <taxon>Dinophyceae</taxon>
        <taxon>Suessiales</taxon>
        <taxon>Symbiodiniaceae</taxon>
        <taxon>Durusdinium</taxon>
    </lineage>
</organism>
<gene>
    <name evidence="2" type="ORF">CCMP2556_LOCUS19627</name>
</gene>
<feature type="transmembrane region" description="Helical" evidence="1">
    <location>
        <begin position="127"/>
        <end position="149"/>
    </location>
</feature>
<evidence type="ECO:0000313" key="2">
    <source>
        <dbReference type="EMBL" id="CAK9034741.1"/>
    </source>
</evidence>
<dbReference type="Proteomes" id="UP001642484">
    <property type="component" value="Unassembled WGS sequence"/>
</dbReference>
<name>A0ABP0L6H0_9DINO</name>
<keyword evidence="1" id="KW-1133">Transmembrane helix</keyword>
<evidence type="ECO:0000256" key="1">
    <source>
        <dbReference type="SAM" id="Phobius"/>
    </source>
</evidence>
<proteinExistence type="predicted"/>
<keyword evidence="3" id="KW-1185">Reference proteome</keyword>
<keyword evidence="1" id="KW-0472">Membrane</keyword>
<comment type="caution">
    <text evidence="2">The sequence shown here is derived from an EMBL/GenBank/DDBJ whole genome shotgun (WGS) entry which is preliminary data.</text>
</comment>
<accession>A0ABP0L6H0</accession>
<keyword evidence="1" id="KW-0812">Transmembrane</keyword>
<protein>
    <submittedName>
        <fullName evidence="2">Uncharacterized protein</fullName>
    </submittedName>
</protein>
<sequence length="388" mass="43553">MALSKPHHVLDDPWLWLKPHHDAWEKQVADLEKLVHSELKRLLSPALFVARSFYNFGLELCDLCDLQDWGMGILPFERSSEDKDETLETLQLVTRELACFSCFTSVCSLLPSVATELLLSSVTIGPFSSFTFALSAGSATVMLLMAPYLLNRHPDVGRRQIFHAAAGASALAGLGQVLFLVLNQPAVVHFYILPNIMVMDLFNGMQSPFVAMHMLVHTCELPCMFYMLGRLAGRRMREHVDGYLSIGVYGVFAALSAATPVAFVRWPLFVASTMCIRQIYVSFQDLENGVETLYPAYPMSKFWSQRHKRCLDLLFCCVFLHPIVQSVGYSGYFSQASQMCTYALMDLFMSSLLALVIVRDETHVSKAEVFMAAKERQGALQDEEEDGD</sequence>
<dbReference type="EMBL" id="CAXAMN010011225">
    <property type="protein sequence ID" value="CAK9034741.1"/>
    <property type="molecule type" value="Genomic_DNA"/>
</dbReference>
<feature type="transmembrane region" description="Helical" evidence="1">
    <location>
        <begin position="248"/>
        <end position="268"/>
    </location>
</feature>
<feature type="transmembrane region" description="Helical" evidence="1">
    <location>
        <begin position="209"/>
        <end position="228"/>
    </location>
</feature>